<accession>A0A2W5R4L4</accession>
<comment type="caution">
    <text evidence="5">The sequence shown here is derived from an EMBL/GenBank/DDBJ whole genome shotgun (WGS) entry which is preliminary data.</text>
</comment>
<name>A0A2W5R4L4_9SPHN</name>
<dbReference type="Proteomes" id="UP000249229">
    <property type="component" value="Unassembled WGS sequence"/>
</dbReference>
<gene>
    <name evidence="5" type="ORF">DI544_14495</name>
</gene>
<dbReference type="PANTHER" id="PTHR31302">
    <property type="entry name" value="TRANSMEMBRANE PROTEIN WITH METALLOPHOSPHOESTERASE DOMAIN-RELATED"/>
    <property type="match status" value="1"/>
</dbReference>
<evidence type="ECO:0000259" key="4">
    <source>
        <dbReference type="Pfam" id="PF00149"/>
    </source>
</evidence>
<dbReference type="GO" id="GO:0008758">
    <property type="term" value="F:UDP-2,3-diacylglucosamine hydrolase activity"/>
    <property type="evidence" value="ECO:0007669"/>
    <property type="project" value="TreeGrafter"/>
</dbReference>
<dbReference type="EMBL" id="QFQI01000018">
    <property type="protein sequence ID" value="PZQ58380.1"/>
    <property type="molecule type" value="Genomic_DNA"/>
</dbReference>
<dbReference type="InterPro" id="IPR004843">
    <property type="entry name" value="Calcineurin-like_PHP"/>
</dbReference>
<keyword evidence="2" id="KW-0378">Hydrolase</keyword>
<evidence type="ECO:0000256" key="3">
    <source>
        <dbReference type="SAM" id="Phobius"/>
    </source>
</evidence>
<feature type="transmembrane region" description="Helical" evidence="3">
    <location>
        <begin position="27"/>
        <end position="46"/>
    </location>
</feature>
<reference evidence="5 6" key="1">
    <citation type="submission" date="2017-08" db="EMBL/GenBank/DDBJ databases">
        <title>Infants hospitalized years apart are colonized by the same room-sourced microbial strains.</title>
        <authorList>
            <person name="Brooks B."/>
            <person name="Olm M.R."/>
            <person name="Firek B.A."/>
            <person name="Baker R."/>
            <person name="Thomas B.C."/>
            <person name="Morowitz M.J."/>
            <person name="Banfield J.F."/>
        </authorList>
    </citation>
    <scope>NUCLEOTIDE SEQUENCE [LARGE SCALE GENOMIC DNA]</scope>
    <source>
        <strain evidence="5">S2_005_001_R1_22</strain>
    </source>
</reference>
<dbReference type="CDD" id="cd07385">
    <property type="entry name" value="MPP_YkuE_C"/>
    <property type="match status" value="1"/>
</dbReference>
<dbReference type="GO" id="GO:0009245">
    <property type="term" value="P:lipid A biosynthetic process"/>
    <property type="evidence" value="ECO:0007669"/>
    <property type="project" value="TreeGrafter"/>
</dbReference>
<keyword evidence="1" id="KW-0479">Metal-binding</keyword>
<dbReference type="GO" id="GO:0046872">
    <property type="term" value="F:metal ion binding"/>
    <property type="evidence" value="ECO:0007669"/>
    <property type="project" value="UniProtKB-KW"/>
</dbReference>
<dbReference type="AlphaFoldDB" id="A0A2W5R4L4"/>
<dbReference type="PANTHER" id="PTHR31302:SF31">
    <property type="entry name" value="PHOSPHODIESTERASE YAEI"/>
    <property type="match status" value="1"/>
</dbReference>
<organism evidence="5 6">
    <name type="scientific">Sphingomonas taxi</name>
    <dbReference type="NCBI Taxonomy" id="1549858"/>
    <lineage>
        <taxon>Bacteria</taxon>
        <taxon>Pseudomonadati</taxon>
        <taxon>Pseudomonadota</taxon>
        <taxon>Alphaproteobacteria</taxon>
        <taxon>Sphingomonadales</taxon>
        <taxon>Sphingomonadaceae</taxon>
        <taxon>Sphingomonas</taxon>
    </lineage>
</organism>
<keyword evidence="3" id="KW-0812">Transmembrane</keyword>
<evidence type="ECO:0000256" key="2">
    <source>
        <dbReference type="ARBA" id="ARBA00022801"/>
    </source>
</evidence>
<evidence type="ECO:0000313" key="5">
    <source>
        <dbReference type="EMBL" id="PZQ58380.1"/>
    </source>
</evidence>
<dbReference type="GO" id="GO:0016020">
    <property type="term" value="C:membrane"/>
    <property type="evidence" value="ECO:0007669"/>
    <property type="project" value="GOC"/>
</dbReference>
<proteinExistence type="predicted"/>
<dbReference type="SUPFAM" id="SSF56300">
    <property type="entry name" value="Metallo-dependent phosphatases"/>
    <property type="match status" value="1"/>
</dbReference>
<sequence>MPIIFLVFLIPAIYVASRTLWPLTLPLWSKVVAAVLLLGVSQYHLWSRLSSGSVFAPEFPRPVVILFNWAFGALVLLMLIQIVLDLGLLATAVVRWQRVGLPEAARYGSLGLAALASAIAVANAVRVPPIKDVEVEIAGLPPQFEGYRILQLTDLHISKLFPAAWTSAVVARANAAGSDVIVVTGDFIDGSVDMRRKDVAPLQALEAPDGVWAIPGNHEYFFDYGAWMRHLTSLGFRMLPNAHTVIRRGGVELVMAGVTDLSAPSVGGGGAAPDVGLALRGAPAGAPIVLLDHQPRRARGAAAKGVALQLSGHTHGGMIVGLDRLVARANAGFVAGRYAVGGMTLYVSNGTGLWPGFALCLGVPLEMTRFTLRSKL</sequence>
<dbReference type="InterPro" id="IPR051158">
    <property type="entry name" value="Metallophosphoesterase_sf"/>
</dbReference>
<protein>
    <submittedName>
        <fullName evidence="5">Metallophosphoesterase</fullName>
    </submittedName>
</protein>
<evidence type="ECO:0000256" key="1">
    <source>
        <dbReference type="ARBA" id="ARBA00022723"/>
    </source>
</evidence>
<keyword evidence="3" id="KW-1133">Transmembrane helix</keyword>
<keyword evidence="3" id="KW-0472">Membrane</keyword>
<dbReference type="InterPro" id="IPR029052">
    <property type="entry name" value="Metallo-depent_PP-like"/>
</dbReference>
<dbReference type="Gene3D" id="3.60.21.10">
    <property type="match status" value="1"/>
</dbReference>
<feature type="transmembrane region" description="Helical" evidence="3">
    <location>
        <begin position="66"/>
        <end position="84"/>
    </location>
</feature>
<evidence type="ECO:0000313" key="6">
    <source>
        <dbReference type="Proteomes" id="UP000249229"/>
    </source>
</evidence>
<feature type="domain" description="Calcineurin-like phosphoesterase" evidence="4">
    <location>
        <begin position="148"/>
        <end position="316"/>
    </location>
</feature>
<dbReference type="Pfam" id="PF00149">
    <property type="entry name" value="Metallophos"/>
    <property type="match status" value="1"/>
</dbReference>